<dbReference type="PANTHER" id="PTHR12121">
    <property type="entry name" value="CARBON CATABOLITE REPRESSOR PROTEIN 4"/>
    <property type="match status" value="1"/>
</dbReference>
<protein>
    <recommendedName>
        <fullName evidence="2">Endonuclease/exonuclease/phosphatase domain-containing protein</fullName>
    </recommendedName>
</protein>
<accession>A0A7S0ADX8</accession>
<dbReference type="InterPro" id="IPR036691">
    <property type="entry name" value="Endo/exonu/phosph_ase_sf"/>
</dbReference>
<reference evidence="1" key="1">
    <citation type="submission" date="2021-01" db="EMBL/GenBank/DDBJ databases">
        <authorList>
            <person name="Corre E."/>
            <person name="Pelletier E."/>
            <person name="Niang G."/>
            <person name="Scheremetjew M."/>
            <person name="Finn R."/>
            <person name="Kale V."/>
            <person name="Holt S."/>
            <person name="Cochrane G."/>
            <person name="Meng A."/>
            <person name="Brown T."/>
            <person name="Cohen L."/>
        </authorList>
    </citation>
    <scope>NUCLEOTIDE SEQUENCE</scope>
    <source>
        <strain evidence="1">CCMP3303</strain>
    </source>
</reference>
<evidence type="ECO:0000313" key="1">
    <source>
        <dbReference type="EMBL" id="CAD8360366.1"/>
    </source>
</evidence>
<dbReference type="GO" id="GO:0005739">
    <property type="term" value="C:mitochondrion"/>
    <property type="evidence" value="ECO:0007669"/>
    <property type="project" value="TreeGrafter"/>
</dbReference>
<dbReference type="SUPFAM" id="SSF56219">
    <property type="entry name" value="DNase I-like"/>
    <property type="match status" value="1"/>
</dbReference>
<dbReference type="EMBL" id="HBEJ01001531">
    <property type="protein sequence ID" value="CAD8360366.1"/>
    <property type="molecule type" value="Transcribed_RNA"/>
</dbReference>
<proteinExistence type="predicted"/>
<dbReference type="PANTHER" id="PTHR12121:SF37">
    <property type="entry name" value="2',5'-PHOSPHODIESTERASE 12"/>
    <property type="match status" value="1"/>
</dbReference>
<gene>
    <name evidence="1" type="ORF">MPOL1434_LOCUS913</name>
</gene>
<dbReference type="Gene3D" id="3.60.10.10">
    <property type="entry name" value="Endonuclease/exonuclease/phosphatase"/>
    <property type="match status" value="1"/>
</dbReference>
<dbReference type="AlphaFoldDB" id="A0A7S0ADX8"/>
<evidence type="ECO:0008006" key="2">
    <source>
        <dbReference type="Google" id="ProtNLM"/>
    </source>
</evidence>
<dbReference type="GO" id="GO:0000288">
    <property type="term" value="P:nuclear-transcribed mRNA catabolic process, deadenylation-dependent decay"/>
    <property type="evidence" value="ECO:0007669"/>
    <property type="project" value="TreeGrafter"/>
</dbReference>
<dbReference type="InterPro" id="IPR050410">
    <property type="entry name" value="CCR4/nocturin_mRNA_transcr"/>
</dbReference>
<name>A0A7S0ADX8_9STRA</name>
<sequence length="233" mass="26452">MILANTHLFYHPMADHIRAMQAYVVCKKIDEVRRQDGSDPYPLVFCGDLNSDPLSGAVQLLFTRTVLPHHDTWKHLHDYRWEMGDSSWMLEHGFVGNEGVTEEDPIYVEETFKEAHEDEESLADDSFAEPFHPPPIVLPASFPNLVSGCPDMPEFTNFAVDFVETLDYVLASETSEHERYGFRPKKAAPMPNADEISRYVAMPNEFMPSDHVSVVCDLEWTTNETSPGADESN</sequence>
<organism evidence="1">
    <name type="scientific">Minutocellus polymorphus</name>
    <dbReference type="NCBI Taxonomy" id="265543"/>
    <lineage>
        <taxon>Eukaryota</taxon>
        <taxon>Sar</taxon>
        <taxon>Stramenopiles</taxon>
        <taxon>Ochrophyta</taxon>
        <taxon>Bacillariophyta</taxon>
        <taxon>Mediophyceae</taxon>
        <taxon>Cymatosirophycidae</taxon>
        <taxon>Cymatosirales</taxon>
        <taxon>Cymatosiraceae</taxon>
        <taxon>Minutocellus</taxon>
    </lineage>
</organism>
<dbReference type="GO" id="GO:0000175">
    <property type="term" value="F:3'-5'-RNA exonuclease activity"/>
    <property type="evidence" value="ECO:0007669"/>
    <property type="project" value="TreeGrafter"/>
</dbReference>